<sequence length="274" mass="30702">MCRRIKMKLIQIGKDFLNKLKEDHINAYAAQTAYFLILSFIPFVMMLLTLIKYTPVTKADILSTAVDILPTSIDPMVISIIDEVYNKSSAVVSISAITAAWSAGKGVMSIIQALNTINDIEDENGYFLVRLRAAIYTIIFVVAVVLSLIIVVFGNKILTVIGKQYPFFSQLTSQLSNVKNFAVLGVLTFLFWVMYKFIPHGKMLQSKQYPGAVFSAVAWTVFSFGFSLYIDLSSGFSNMYGSLTTIILVMLWLYGCMYLMLVGAEINVFRQEKC</sequence>
<feature type="transmembrane region" description="Helical" evidence="6">
    <location>
        <begin position="28"/>
        <end position="51"/>
    </location>
</feature>
<feature type="transmembrane region" description="Helical" evidence="6">
    <location>
        <begin position="242"/>
        <end position="263"/>
    </location>
</feature>
<dbReference type="PANTHER" id="PTHR30213:SF0">
    <property type="entry name" value="UPF0761 MEMBRANE PROTEIN YIHY"/>
    <property type="match status" value="1"/>
</dbReference>
<dbReference type="PIRSF" id="PIRSF035875">
    <property type="entry name" value="RNase_BN"/>
    <property type="match status" value="1"/>
</dbReference>
<dbReference type="Pfam" id="PF03631">
    <property type="entry name" value="Virul_fac_BrkB"/>
    <property type="match status" value="1"/>
</dbReference>
<proteinExistence type="predicted"/>
<keyword evidence="4 6" id="KW-1133">Transmembrane helix</keyword>
<dbReference type="AlphaFoldDB" id="A0A371JJ00"/>
<dbReference type="Proteomes" id="UP000216411">
    <property type="component" value="Unassembled WGS sequence"/>
</dbReference>
<evidence type="ECO:0000256" key="4">
    <source>
        <dbReference type="ARBA" id="ARBA00022989"/>
    </source>
</evidence>
<dbReference type="GO" id="GO:0005886">
    <property type="term" value="C:plasma membrane"/>
    <property type="evidence" value="ECO:0007669"/>
    <property type="project" value="UniProtKB-SubCell"/>
</dbReference>
<evidence type="ECO:0000256" key="1">
    <source>
        <dbReference type="ARBA" id="ARBA00004651"/>
    </source>
</evidence>
<protein>
    <submittedName>
        <fullName evidence="7">YihY/virulence factor BrkB family protein</fullName>
    </submittedName>
</protein>
<keyword evidence="8" id="KW-1185">Reference proteome</keyword>
<dbReference type="InterPro" id="IPR017039">
    <property type="entry name" value="Virul_fac_BrkB"/>
</dbReference>
<feature type="transmembrane region" description="Helical" evidence="6">
    <location>
        <begin position="178"/>
        <end position="197"/>
    </location>
</feature>
<evidence type="ECO:0000256" key="2">
    <source>
        <dbReference type="ARBA" id="ARBA00022475"/>
    </source>
</evidence>
<accession>A0A371JJ00</accession>
<evidence type="ECO:0000313" key="7">
    <source>
        <dbReference type="EMBL" id="RDY32708.1"/>
    </source>
</evidence>
<keyword evidence="2" id="KW-1003">Cell membrane</keyword>
<feature type="transmembrane region" description="Helical" evidence="6">
    <location>
        <begin position="209"/>
        <end position="230"/>
    </location>
</feature>
<evidence type="ECO:0000313" key="8">
    <source>
        <dbReference type="Proteomes" id="UP000216411"/>
    </source>
</evidence>
<keyword evidence="3 6" id="KW-0812">Transmembrane</keyword>
<dbReference type="PANTHER" id="PTHR30213">
    <property type="entry name" value="INNER MEMBRANE PROTEIN YHJD"/>
    <property type="match status" value="1"/>
</dbReference>
<comment type="caution">
    <text evidence="7">The sequence shown here is derived from an EMBL/GenBank/DDBJ whole genome shotgun (WGS) entry which is preliminary data.</text>
</comment>
<evidence type="ECO:0000256" key="6">
    <source>
        <dbReference type="SAM" id="Phobius"/>
    </source>
</evidence>
<dbReference type="NCBIfam" id="TIGR00765">
    <property type="entry name" value="yihY_not_rbn"/>
    <property type="match status" value="1"/>
</dbReference>
<comment type="subcellular location">
    <subcellularLocation>
        <location evidence="1">Cell membrane</location>
        <topology evidence="1">Multi-pass membrane protein</topology>
    </subcellularLocation>
</comment>
<gene>
    <name evidence="7" type="ORF">CG710_001885</name>
</gene>
<keyword evidence="5 6" id="KW-0472">Membrane</keyword>
<evidence type="ECO:0000256" key="5">
    <source>
        <dbReference type="ARBA" id="ARBA00023136"/>
    </source>
</evidence>
<reference evidence="7 8" key="1">
    <citation type="journal article" date="2017" name="Genome Announc.">
        <title>Draft Genome Sequence of a Sporulating and Motile Strain of Lachnotalea glycerini Isolated from Water in Quebec City, Canada.</title>
        <authorList>
            <person name="Maheux A.F."/>
            <person name="Boudreau D.K."/>
            <person name="Berube E."/>
            <person name="Boissinot M."/>
            <person name="Raymond F."/>
            <person name="Brodeur S."/>
            <person name="Corbeil J."/>
            <person name="Isabel S."/>
            <person name="Omar R.F."/>
            <person name="Bergeron M.G."/>
        </authorList>
    </citation>
    <scope>NUCLEOTIDE SEQUENCE [LARGE SCALE GENOMIC DNA]</scope>
    <source>
        <strain evidence="7 8">CCRI-19302</strain>
    </source>
</reference>
<feature type="transmembrane region" description="Helical" evidence="6">
    <location>
        <begin position="133"/>
        <end position="158"/>
    </location>
</feature>
<dbReference type="EMBL" id="NOKA02000002">
    <property type="protein sequence ID" value="RDY32708.1"/>
    <property type="molecule type" value="Genomic_DNA"/>
</dbReference>
<organism evidence="7 8">
    <name type="scientific">Lachnotalea glycerini</name>
    <dbReference type="NCBI Taxonomy" id="1763509"/>
    <lineage>
        <taxon>Bacteria</taxon>
        <taxon>Bacillati</taxon>
        <taxon>Bacillota</taxon>
        <taxon>Clostridia</taxon>
        <taxon>Lachnospirales</taxon>
        <taxon>Lachnospiraceae</taxon>
        <taxon>Lachnotalea</taxon>
    </lineage>
</organism>
<dbReference type="OrthoDB" id="9775903at2"/>
<name>A0A371JJ00_9FIRM</name>
<evidence type="ECO:0000256" key="3">
    <source>
        <dbReference type="ARBA" id="ARBA00022692"/>
    </source>
</evidence>